<keyword evidence="1" id="KW-1133">Transmembrane helix</keyword>
<reference evidence="2 3" key="1">
    <citation type="submission" date="2018-08" db="EMBL/GenBank/DDBJ databases">
        <title>Bacillus jemisoniae sp. nov., Bacillus chryseoplanitiae sp. nov., Bacillus resnikiae sp. nov., and Bacillus frankliniae sp. nov., isolated from Viking spacecraft and associated surfaces.</title>
        <authorList>
            <person name="Seuylemezian A."/>
            <person name="Vaishampayan P."/>
        </authorList>
    </citation>
    <scope>NUCLEOTIDE SEQUENCE [LARGE SCALE GENOMIC DNA]</scope>
    <source>
        <strain evidence="2 3">JJ-247</strain>
    </source>
</reference>
<dbReference type="EMBL" id="QWVT01000011">
    <property type="protein sequence ID" value="RID86764.1"/>
    <property type="molecule type" value="Genomic_DNA"/>
</dbReference>
<gene>
    <name evidence="2" type="ORF">D1970_05775</name>
</gene>
<keyword evidence="1" id="KW-0472">Membrane</keyword>
<keyword evidence="1" id="KW-0812">Transmembrane</keyword>
<accession>A0A398BB29</accession>
<dbReference type="InterPro" id="IPR035324">
    <property type="entry name" value="DUF5381"/>
</dbReference>
<dbReference type="AlphaFoldDB" id="A0A398BB29"/>
<keyword evidence="3" id="KW-1185">Reference proteome</keyword>
<evidence type="ECO:0000256" key="1">
    <source>
        <dbReference type="SAM" id="Phobius"/>
    </source>
</evidence>
<protein>
    <recommendedName>
        <fullName evidence="4">YfjD family protein</fullName>
    </recommendedName>
</protein>
<comment type="caution">
    <text evidence="2">The sequence shown here is derived from an EMBL/GenBank/DDBJ whole genome shotgun (WGS) entry which is preliminary data.</text>
</comment>
<dbReference type="Pfam" id="PF17353">
    <property type="entry name" value="DUF5381"/>
    <property type="match status" value="1"/>
</dbReference>
<sequence length="190" mass="22362">MFLNLRKKNNIIQIKGSKLLYSVLMIAYPGGFLGMLFVLREGIRFESNYSLYYLASSLIFIPFLVYQLLWYFPGLIPGKVLIKIIPGEYGEIKSGGKSVKFKDINEVSFYRRPINLMNVILFETRNGKKVRIPTYNLIDDWQVDIMVDKYIYPHMNEQARTVWDRKIDLKELFESTTYKREELGDTPINH</sequence>
<feature type="transmembrane region" description="Helical" evidence="1">
    <location>
        <begin position="20"/>
        <end position="39"/>
    </location>
</feature>
<evidence type="ECO:0000313" key="3">
    <source>
        <dbReference type="Proteomes" id="UP000265816"/>
    </source>
</evidence>
<dbReference type="RefSeq" id="WP_119111944.1">
    <property type="nucleotide sequence ID" value="NZ_CBCSEO010000006.1"/>
</dbReference>
<proteinExistence type="predicted"/>
<dbReference type="Proteomes" id="UP000265816">
    <property type="component" value="Unassembled WGS sequence"/>
</dbReference>
<evidence type="ECO:0008006" key="4">
    <source>
        <dbReference type="Google" id="ProtNLM"/>
    </source>
</evidence>
<evidence type="ECO:0000313" key="2">
    <source>
        <dbReference type="EMBL" id="RID86764.1"/>
    </source>
</evidence>
<feature type="transmembrane region" description="Helical" evidence="1">
    <location>
        <begin position="51"/>
        <end position="72"/>
    </location>
</feature>
<organism evidence="2 3">
    <name type="scientific">Mesobacillus zeae</name>
    <dbReference type="NCBI Taxonomy" id="1917180"/>
    <lineage>
        <taxon>Bacteria</taxon>
        <taxon>Bacillati</taxon>
        <taxon>Bacillota</taxon>
        <taxon>Bacilli</taxon>
        <taxon>Bacillales</taxon>
        <taxon>Bacillaceae</taxon>
        <taxon>Mesobacillus</taxon>
    </lineage>
</organism>
<name>A0A398BB29_9BACI</name>